<accession>A0AAE3IS24</accession>
<evidence type="ECO:0000313" key="1">
    <source>
        <dbReference type="EMBL" id="MCU9613372.1"/>
    </source>
</evidence>
<dbReference type="EMBL" id="JAOUSF010000002">
    <property type="protein sequence ID" value="MCU9613372.1"/>
    <property type="molecule type" value="Genomic_DNA"/>
</dbReference>
<gene>
    <name evidence="1" type="ORF">OEV98_07360</name>
</gene>
<comment type="caution">
    <text evidence="1">The sequence shown here is derived from an EMBL/GenBank/DDBJ whole genome shotgun (WGS) entry which is preliminary data.</text>
</comment>
<sequence length="43" mass="4854">MNKLSMTTLLNTCSEIFPNEASIAVANSQSSYIIDQAKQWIYK</sequence>
<proteinExistence type="predicted"/>
<protein>
    <submittedName>
        <fullName evidence="1">Uncharacterized protein</fullName>
    </submittedName>
</protein>
<evidence type="ECO:0000313" key="2">
    <source>
        <dbReference type="Proteomes" id="UP001209318"/>
    </source>
</evidence>
<dbReference type="Proteomes" id="UP001209318">
    <property type="component" value="Unassembled WGS sequence"/>
</dbReference>
<dbReference type="RefSeq" id="WP_263072580.1">
    <property type="nucleotide sequence ID" value="NZ_JAOUSF010000002.1"/>
</dbReference>
<reference evidence="1" key="1">
    <citation type="submission" date="2022-10" db="EMBL/GenBank/DDBJ databases">
        <title>Description of Fervidibacillus gen. nov. in the family Fervidibacillaceae fam. nov. with two species, Fervidibacillus albus sp. nov., and Fervidibacillus halotolerans sp. nov., isolated from tidal flat sediments.</title>
        <authorList>
            <person name="Kwon K.K."/>
            <person name="Yang S.-H."/>
        </authorList>
    </citation>
    <scope>NUCLEOTIDE SEQUENCE</scope>
    <source>
        <strain evidence="1">JCM 19140</strain>
    </source>
</reference>
<name>A0AAE3IS24_9BACI</name>
<organism evidence="1 2">
    <name type="scientific">Perspicuibacillus lycopersici</name>
    <dbReference type="NCBI Taxonomy" id="1325689"/>
    <lineage>
        <taxon>Bacteria</taxon>
        <taxon>Bacillati</taxon>
        <taxon>Bacillota</taxon>
        <taxon>Bacilli</taxon>
        <taxon>Bacillales</taxon>
        <taxon>Bacillaceae</taxon>
        <taxon>Perspicuibacillus</taxon>
    </lineage>
</organism>
<dbReference type="AlphaFoldDB" id="A0AAE3IS24"/>
<keyword evidence="2" id="KW-1185">Reference proteome</keyword>